<dbReference type="Gene3D" id="3.30.1490.480">
    <property type="entry name" value="Endolytic murein transglycosylase"/>
    <property type="match status" value="1"/>
</dbReference>
<organism evidence="1 2">
    <name type="scientific">Fictibacillus marinisediminis</name>
    <dbReference type="NCBI Taxonomy" id="2878389"/>
    <lineage>
        <taxon>Bacteria</taxon>
        <taxon>Bacillati</taxon>
        <taxon>Bacillota</taxon>
        <taxon>Bacilli</taxon>
        <taxon>Bacillales</taxon>
        <taxon>Fictibacillaceae</taxon>
        <taxon>Fictibacillus</taxon>
    </lineage>
</organism>
<gene>
    <name evidence="1" type="ORF">LCY76_14025</name>
</gene>
<dbReference type="Proteomes" id="UP001139011">
    <property type="component" value="Unassembled WGS sequence"/>
</dbReference>
<dbReference type="AlphaFoldDB" id="A0A9X1XDW8"/>
<accession>A0A9X1XDW8</accession>
<sequence length="152" mass="16753">MTNNTLRGFSAGMILATGLIAGVYFTQAPPEKEAELNDNTVNTYLHSKNMTAITTEELQTLKASRTAAAPKASEPATEGKPAEKVVYNTTLHVSRGMSTGEVCDFLEKEKIIKDGRSFLKYLRSHKLEGEVRFGSYKVNSKMNFKKLADTLT</sequence>
<protein>
    <recommendedName>
        <fullName evidence="3">Aminodeoxychorismate lyase</fullName>
    </recommendedName>
</protein>
<evidence type="ECO:0008006" key="3">
    <source>
        <dbReference type="Google" id="ProtNLM"/>
    </source>
</evidence>
<comment type="caution">
    <text evidence="1">The sequence shown here is derived from an EMBL/GenBank/DDBJ whole genome shotgun (WGS) entry which is preliminary data.</text>
</comment>
<name>A0A9X1XDW8_9BACL</name>
<proteinExistence type="predicted"/>
<dbReference type="RefSeq" id="WP_248253140.1">
    <property type="nucleotide sequence ID" value="NZ_JAIWJX010000002.1"/>
</dbReference>
<reference evidence="1" key="1">
    <citation type="submission" date="2021-09" db="EMBL/GenBank/DDBJ databases">
        <title>Genome analysis of Fictibacillus sp. KIGAM418 isolated from marine sediment.</title>
        <authorList>
            <person name="Seo M.-J."/>
            <person name="Cho E.-S."/>
            <person name="Hwang C.Y."/>
        </authorList>
    </citation>
    <scope>NUCLEOTIDE SEQUENCE</scope>
    <source>
        <strain evidence="1">KIGAM418</strain>
    </source>
</reference>
<evidence type="ECO:0000313" key="2">
    <source>
        <dbReference type="Proteomes" id="UP001139011"/>
    </source>
</evidence>
<evidence type="ECO:0000313" key="1">
    <source>
        <dbReference type="EMBL" id="MCK6257708.1"/>
    </source>
</evidence>
<dbReference type="EMBL" id="JAIWJX010000002">
    <property type="protein sequence ID" value="MCK6257708.1"/>
    <property type="molecule type" value="Genomic_DNA"/>
</dbReference>
<keyword evidence="2" id="KW-1185">Reference proteome</keyword>